<keyword evidence="6" id="KW-0812">Transmembrane</keyword>
<evidence type="ECO:0000256" key="2">
    <source>
        <dbReference type="ARBA" id="ARBA00022729"/>
    </source>
</evidence>
<feature type="transmembrane region" description="Helical" evidence="6">
    <location>
        <begin position="207"/>
        <end position="227"/>
    </location>
</feature>
<dbReference type="Pfam" id="PF12796">
    <property type="entry name" value="Ank_2"/>
    <property type="match status" value="1"/>
</dbReference>
<dbReference type="Gene3D" id="3.20.20.80">
    <property type="entry name" value="Glycosidases"/>
    <property type="match status" value="1"/>
</dbReference>
<keyword evidence="10" id="KW-1185">Reference proteome</keyword>
<dbReference type="Proteomes" id="UP001642464">
    <property type="component" value="Unassembled WGS sequence"/>
</dbReference>
<dbReference type="PRINTS" id="PR00843">
    <property type="entry name" value="GLHYDRLASE30"/>
</dbReference>
<dbReference type="InterPro" id="IPR014710">
    <property type="entry name" value="RmlC-like_jellyroll"/>
</dbReference>
<comment type="caution">
    <text evidence="9">The sequence shown here is derived from an EMBL/GenBank/DDBJ whole genome shotgun (WGS) entry which is preliminary data.</text>
</comment>
<dbReference type="SUPFAM" id="SSF48403">
    <property type="entry name" value="Ankyrin repeat"/>
    <property type="match status" value="1"/>
</dbReference>
<keyword evidence="3" id="KW-0378">Hydrolase</keyword>
<keyword evidence="6" id="KW-0472">Membrane</keyword>
<feature type="repeat" description="ANK" evidence="4">
    <location>
        <begin position="619"/>
        <end position="651"/>
    </location>
</feature>
<evidence type="ECO:0000259" key="8">
    <source>
        <dbReference type="Pfam" id="PF02055"/>
    </source>
</evidence>
<keyword evidence="5" id="KW-0175">Coiled coil</keyword>
<evidence type="ECO:0000313" key="9">
    <source>
        <dbReference type="EMBL" id="CAK8992413.1"/>
    </source>
</evidence>
<feature type="domain" description="Cupin type-1" evidence="7">
    <location>
        <begin position="1300"/>
        <end position="1419"/>
    </location>
</feature>
<dbReference type="InterPro" id="IPR036770">
    <property type="entry name" value="Ankyrin_rpt-contain_sf"/>
</dbReference>
<dbReference type="SMART" id="SM00248">
    <property type="entry name" value="ANK"/>
    <property type="match status" value="4"/>
</dbReference>
<evidence type="ECO:0000256" key="6">
    <source>
        <dbReference type="SAM" id="Phobius"/>
    </source>
</evidence>
<keyword evidence="2" id="KW-0732">Signal</keyword>
<gene>
    <name evidence="9" type="ORF">SCF082_LOCUS3085</name>
</gene>
<keyword evidence="6" id="KW-1133">Transmembrane helix</keyword>
<proteinExistence type="inferred from homology"/>
<dbReference type="PANTHER" id="PTHR11069:SF23">
    <property type="entry name" value="LYSOSOMAL ACID GLUCOSYLCERAMIDASE"/>
    <property type="match status" value="1"/>
</dbReference>
<dbReference type="InterPro" id="IPR033453">
    <property type="entry name" value="Glyco_hydro_30_TIM-barrel"/>
</dbReference>
<dbReference type="Pfam" id="PF00190">
    <property type="entry name" value="Cupin_1"/>
    <property type="match status" value="2"/>
</dbReference>
<sequence>MAMEEKPPPRCGRNSCECEELRAKLKRAVIVIEALKTRVLELETALARSTGQEQAKADERREEEVQVMREAVIELSHQVAQKEAQLALNQERLADLVNGGYRSLAPSAAPGAPAAAPKLYPGGWQPSRPCATPELGEILDLQRLQKQLLADDVEHGHERLHPESSSPKGAAELEQKCALFPSEGHSNQATSPLGSITLHSIQPMWKAVWFLLGLPLVLAPLAAAVYLHLQGALLIGTLWFQHWSLWLGTLLIACYWVHLRRSLWWLVEIGWRKESSELIARLRGLYYVHTGDLRYASVASPLPKVQEPEAMKVTVTRTCRETMERLQVLPSLELVQGHPQKGADRGMLEVKPHEQLMNEGLLVEFSRRSKGEAIFVSHQWTSLGHPDRSGDQFRVLQEALKQGVHGKQRCIPAELLNLKVPRHAKSQDELFIWYDFFSCPQDPAYASSLNLAINSIPAYIERCKYFVILSPFVRHENGKLLGKHSWSDRAWCRMERLSRALSKHEDAGVMIEVQSPQHQILAATFDWVKYPVGEGAFSVASDRAKVGQAVRALLREKMNYYLNTGDLHNFRVMMSLQVVLLRGLNEELVDDLMIIEEGLDVVTKFMRQNGLSTLERQPSGWTPMCYAALSGDTELVSALLQGRADVNDKITKHDRIMQFAPNTTILDICCFLKHNECLKLLLEAHADCSRKDGYGAMASHWAAVGPNPAGLRILKDQQARTLMSPNILGLAPIDMAAAGGHAESILELLDCGELNLNLALHVSILHGAPSPEAVATLIEAKADIDHQLSFSSLSPLGLFFRFLKLRHYWKSSMLSTYAYHHSKATPLMLSICSQSYVATAMLVAAGARLELTNSHGCTAADLAERTLAPEWVLRAVKGEPHFVRACEDMVEEQGEVTLVLDPSVTFQEFMGFGTSFTESSCQTLLHMGSASQERIVDAYFHPETGLGFNMGRLHMNSCDFSDGNWSCCEDEDLSKLSVDRYDEAILPVVRRAFQSTRQSSPLRLFASPWSPPKWMKDSGNMCQGGKLKQECRSAWAQFYVRFAELLKEKGHTLWGFSVQNEPDGQTPWENCLYSPTEERDFIRDHLGPALEQSGLDLKLIAWDHNRDDLFLRAHTIYSDPEAAKYVWGMGWHWYGDPRYEWWADAAGQACFENVRKVHELRPEKHLLVTETCQECGAHLGDWSLAERYAESIIKDFNNWCEAWVDWNFLLTLEGGPNHVGNHCSAPVLADLEKDRVIFNPSYFAFGHFSRPGDCNQVGPATYVYRMSKVEPNDYFPKICSKMGGASVRFNNPCAWAHGQAQMTAAHFTNMCKGATRMIHWHTQADEWGFVSKGRLMTFVASPDGLPWPSSTNVLSPRGVWYFPSNWLHGLLCLTPEEEGGCEFTIIFASPQAAEPNGHNLDTTFAQADDDVAAQALDLSLATYEASRPAFGRAKHSIHYSNRNMTAPIVTAVLGGECDPECPPIQETVGAPAAVQSFVEQKVLLPHTEGVTLYRIKTDQFPFSRTMSQERTELAPGAVRPLVWTTADSILMVVSGTVTVSLEGGILGNESHLEFAHETLEKGDVAYFPNGRAYWFREATGKHPAETINVFNVGIWKSIELRQAVSEMPRLVVMSNLHQAEFARPKMF</sequence>
<feature type="coiled-coil region" evidence="5">
    <location>
        <begin position="18"/>
        <end position="52"/>
    </location>
</feature>
<comment type="similarity">
    <text evidence="1">Belongs to the glycosyl hydrolase 30 family.</text>
</comment>
<evidence type="ECO:0000256" key="3">
    <source>
        <dbReference type="ARBA" id="ARBA00022801"/>
    </source>
</evidence>
<evidence type="ECO:0000256" key="5">
    <source>
        <dbReference type="SAM" id="Coils"/>
    </source>
</evidence>
<protein>
    <submittedName>
        <fullName evidence="9">Glucosylceramidase 3</fullName>
    </submittedName>
</protein>
<organism evidence="9 10">
    <name type="scientific">Durusdinium trenchii</name>
    <dbReference type="NCBI Taxonomy" id="1381693"/>
    <lineage>
        <taxon>Eukaryota</taxon>
        <taxon>Sar</taxon>
        <taxon>Alveolata</taxon>
        <taxon>Dinophyceae</taxon>
        <taxon>Suessiales</taxon>
        <taxon>Symbiodiniaceae</taxon>
        <taxon>Durusdinium</taxon>
    </lineage>
</organism>
<dbReference type="InterPro" id="IPR001139">
    <property type="entry name" value="Glyco_hydro_30"/>
</dbReference>
<dbReference type="InterPro" id="IPR002110">
    <property type="entry name" value="Ankyrin_rpt"/>
</dbReference>
<dbReference type="Pfam" id="PF02055">
    <property type="entry name" value="Glyco_hydro_30"/>
    <property type="match status" value="1"/>
</dbReference>
<dbReference type="PANTHER" id="PTHR11069">
    <property type="entry name" value="GLUCOSYLCERAMIDASE"/>
    <property type="match status" value="1"/>
</dbReference>
<feature type="domain" description="Cupin type-1" evidence="7">
    <location>
        <begin position="1488"/>
        <end position="1593"/>
    </location>
</feature>
<evidence type="ECO:0000256" key="4">
    <source>
        <dbReference type="PROSITE-ProRule" id="PRU00023"/>
    </source>
</evidence>
<evidence type="ECO:0000313" key="10">
    <source>
        <dbReference type="Proteomes" id="UP001642464"/>
    </source>
</evidence>
<reference evidence="9 10" key="1">
    <citation type="submission" date="2024-02" db="EMBL/GenBank/DDBJ databases">
        <authorList>
            <person name="Chen Y."/>
            <person name="Shah S."/>
            <person name="Dougan E. K."/>
            <person name="Thang M."/>
            <person name="Chan C."/>
        </authorList>
    </citation>
    <scope>NUCLEOTIDE SEQUENCE [LARGE SCALE GENOMIC DNA]</scope>
</reference>
<evidence type="ECO:0000256" key="1">
    <source>
        <dbReference type="ARBA" id="ARBA00005382"/>
    </source>
</evidence>
<dbReference type="InterPro" id="IPR011051">
    <property type="entry name" value="RmlC_Cupin_sf"/>
</dbReference>
<dbReference type="Gene3D" id="1.25.40.20">
    <property type="entry name" value="Ankyrin repeat-containing domain"/>
    <property type="match status" value="2"/>
</dbReference>
<dbReference type="EMBL" id="CAXAMM010001558">
    <property type="protein sequence ID" value="CAK8992413.1"/>
    <property type="molecule type" value="Genomic_DNA"/>
</dbReference>
<feature type="transmembrane region" description="Helical" evidence="6">
    <location>
        <begin position="239"/>
        <end position="257"/>
    </location>
</feature>
<dbReference type="Gene3D" id="2.60.120.10">
    <property type="entry name" value="Jelly Rolls"/>
    <property type="match status" value="2"/>
</dbReference>
<dbReference type="InterPro" id="IPR006045">
    <property type="entry name" value="Cupin_1"/>
</dbReference>
<accession>A0ABP0HQC1</accession>
<feature type="domain" description="Glycosyl hydrolase family 30 TIM-barrel" evidence="8">
    <location>
        <begin position="911"/>
        <end position="1250"/>
    </location>
</feature>
<dbReference type="PROSITE" id="PS50088">
    <property type="entry name" value="ANK_REPEAT"/>
    <property type="match status" value="1"/>
</dbReference>
<keyword evidence="4" id="KW-0040">ANK repeat</keyword>
<dbReference type="SUPFAM" id="SSF51182">
    <property type="entry name" value="RmlC-like cupins"/>
    <property type="match status" value="1"/>
</dbReference>
<dbReference type="PROSITE" id="PS50297">
    <property type="entry name" value="ANK_REP_REGION"/>
    <property type="match status" value="1"/>
</dbReference>
<dbReference type="SUPFAM" id="SSF51445">
    <property type="entry name" value="(Trans)glycosidases"/>
    <property type="match status" value="1"/>
</dbReference>
<name>A0ABP0HQC1_9DINO</name>
<dbReference type="InterPro" id="IPR017853">
    <property type="entry name" value="GH"/>
</dbReference>
<evidence type="ECO:0000259" key="7">
    <source>
        <dbReference type="Pfam" id="PF00190"/>
    </source>
</evidence>